<evidence type="ECO:0000259" key="14">
    <source>
        <dbReference type="Pfam" id="PF08263"/>
    </source>
</evidence>
<keyword evidence="6 13" id="KW-0732">Signal</keyword>
<evidence type="ECO:0000256" key="11">
    <source>
        <dbReference type="ARBA" id="ARBA00023180"/>
    </source>
</evidence>
<dbReference type="SUPFAM" id="SSF52047">
    <property type="entry name" value="RNI-like"/>
    <property type="match status" value="1"/>
</dbReference>
<gene>
    <name evidence="15" type="ORF">POPTR_006G061300</name>
</gene>
<sequence length="978" mass="109962">MELNRLCLAVIMIINVVVLIQGWRCHGCLEEERVALLQIKDAFSYPNGSFPHSWGRDANCCEWKQVQCNSTTLRVVKIDLSFSRGWELGDWLLNASLFLPFPELNALNLYGNRIAGCLENEGFERLSVLGNLEILQLGQNKFNSSIFSSLGGLSSLKNLSLHNNEIKGTISVEGLNNLTNLRNLHIASNHIEGFKSLHGGEDEVLKMSNLEYLDLGGNRFDNSILSSFKGLSSLKNLGLEKNHLKGTFNMKELEALSNLRKLYLSGNEIDEFVFSERIRGFGNLSRVRLFNITANGRRISLPLLQSLAKLPNLKTLDLGNNNFEGTILAQALPSLKNLHKLDLSSSTLDNSSLQTIGRITTLTSLKMNGCRLSGSIPIAEGLCELKHLQSLDISNNSLTGVLPNCLANLTSLKQIDLSSNHFGGDISSSPLITLTSIQELRLSDNNFQIPISLRSFSNHSELKFFFGYNNEICAELEEHNLIPKFQLQRLHLSGQAYGGALPFPKFLFYQHNLREIYFSNMRMRGGVPNWLLENNTNLHELFLVNNSLSGPFQLPIHPHVSLSQLDISDNHLDSHIPTEIGAYFPSLTFLSMSKNHFNGIIPSSFGYMSSLLVLDLSENNISGKLPSCFSSLPLVHVYLSQNKLQGSLEDAFHKSFELITLDLSHNQLTGNISEWIGEFSHMSYLLLGYNNLEGRIPNQLCKLDKLSFIDLSHNKFSGHILPCLRFRSSIWYSNLRIYPDRYLIREPLEITTKSVSYSYPISILNIMSGMDLSCNNLTGEIPPEIGNLNHIHVLNLSNNFLIGPIPQTFSNLSEVESLDLSNNSLTGAIPPGLVQLHSLAFFSVAHNNLSGRTPPNMIPQFSTFNESSYEGNPLLCGPPLSRHCTTQEEEASSLPKRTSTDDIEESGFMDTDVFYVSFVVTYIMMLLVTAAILYINPNWRRAWFYFIKQSINNCYYFFVDNLHMPSWLEVRNLLCRYF</sequence>
<evidence type="ECO:0000256" key="10">
    <source>
        <dbReference type="ARBA" id="ARBA00023170"/>
    </source>
</evidence>
<dbReference type="Proteomes" id="UP000006729">
    <property type="component" value="Chromosome 6"/>
</dbReference>
<dbReference type="SUPFAM" id="SSF52058">
    <property type="entry name" value="L domain-like"/>
    <property type="match status" value="2"/>
</dbReference>
<dbReference type="EMBL" id="CM009295">
    <property type="protein sequence ID" value="PNT30031.2"/>
    <property type="molecule type" value="Genomic_DNA"/>
</dbReference>
<comment type="similarity">
    <text evidence="2">Belongs to the RLP family.</text>
</comment>
<dbReference type="FunFam" id="3.80.10.10:FF:000213">
    <property type="entry name" value="Tyrosine-sulfated glycopeptide receptor 1"/>
    <property type="match status" value="1"/>
</dbReference>
<feature type="transmembrane region" description="Helical" evidence="12">
    <location>
        <begin position="913"/>
        <end position="935"/>
    </location>
</feature>
<dbReference type="InterPro" id="IPR003591">
    <property type="entry name" value="Leu-rich_rpt_typical-subtyp"/>
</dbReference>
<evidence type="ECO:0000256" key="2">
    <source>
        <dbReference type="ARBA" id="ARBA00009592"/>
    </source>
</evidence>
<comment type="subcellular location">
    <subcellularLocation>
        <location evidence="1">Cell membrane</location>
        <topology evidence="1">Single-pass type I membrane protein</topology>
    </subcellularLocation>
</comment>
<keyword evidence="10" id="KW-0675">Receptor</keyword>
<keyword evidence="7" id="KW-0677">Repeat</keyword>
<dbReference type="Gene3D" id="3.80.10.10">
    <property type="entry name" value="Ribonuclease Inhibitor"/>
    <property type="match status" value="4"/>
</dbReference>
<evidence type="ECO:0000256" key="3">
    <source>
        <dbReference type="ARBA" id="ARBA00022475"/>
    </source>
</evidence>
<dbReference type="PANTHER" id="PTHR48062:SF21">
    <property type="entry name" value="RECEPTOR-LIKE PROTEIN 12"/>
    <property type="match status" value="1"/>
</dbReference>
<evidence type="ECO:0000256" key="12">
    <source>
        <dbReference type="SAM" id="Phobius"/>
    </source>
</evidence>
<name>A0A2K1ZXN0_POPTR</name>
<dbReference type="Pfam" id="PF00560">
    <property type="entry name" value="LRR_1"/>
    <property type="match status" value="2"/>
</dbReference>
<dbReference type="InParanoid" id="A0A2K1ZXN0"/>
<protein>
    <recommendedName>
        <fullName evidence="14">Leucine-rich repeat-containing N-terminal plant-type domain-containing protein</fullName>
    </recommendedName>
</protein>
<evidence type="ECO:0000256" key="8">
    <source>
        <dbReference type="ARBA" id="ARBA00022989"/>
    </source>
</evidence>
<evidence type="ECO:0000313" key="15">
    <source>
        <dbReference type="EMBL" id="PNT30031.2"/>
    </source>
</evidence>
<feature type="domain" description="Leucine-rich repeat-containing N-terminal plant-type" evidence="14">
    <location>
        <begin position="30"/>
        <end position="69"/>
    </location>
</feature>
<dbReference type="InterPro" id="IPR013210">
    <property type="entry name" value="LRR_N_plant-typ"/>
</dbReference>
<reference evidence="15 16" key="1">
    <citation type="journal article" date="2006" name="Science">
        <title>The genome of black cottonwood, Populus trichocarpa (Torr. &amp; Gray).</title>
        <authorList>
            <person name="Tuskan G.A."/>
            <person name="Difazio S."/>
            <person name="Jansson S."/>
            <person name="Bohlmann J."/>
            <person name="Grigoriev I."/>
            <person name="Hellsten U."/>
            <person name="Putnam N."/>
            <person name="Ralph S."/>
            <person name="Rombauts S."/>
            <person name="Salamov A."/>
            <person name="Schein J."/>
            <person name="Sterck L."/>
            <person name="Aerts A."/>
            <person name="Bhalerao R.R."/>
            <person name="Bhalerao R.P."/>
            <person name="Blaudez D."/>
            <person name="Boerjan W."/>
            <person name="Brun A."/>
            <person name="Brunner A."/>
            <person name="Busov V."/>
            <person name="Campbell M."/>
            <person name="Carlson J."/>
            <person name="Chalot M."/>
            <person name="Chapman J."/>
            <person name="Chen G.L."/>
            <person name="Cooper D."/>
            <person name="Coutinho P.M."/>
            <person name="Couturier J."/>
            <person name="Covert S."/>
            <person name="Cronk Q."/>
            <person name="Cunningham R."/>
            <person name="Davis J."/>
            <person name="Degroeve S."/>
            <person name="Dejardin A."/>
            <person name="Depamphilis C."/>
            <person name="Detter J."/>
            <person name="Dirks B."/>
            <person name="Dubchak I."/>
            <person name="Duplessis S."/>
            <person name="Ehlting J."/>
            <person name="Ellis B."/>
            <person name="Gendler K."/>
            <person name="Goodstein D."/>
            <person name="Gribskov M."/>
            <person name="Grimwood J."/>
            <person name="Groover A."/>
            <person name="Gunter L."/>
            <person name="Hamberger B."/>
            <person name="Heinze B."/>
            <person name="Helariutta Y."/>
            <person name="Henrissat B."/>
            <person name="Holligan D."/>
            <person name="Holt R."/>
            <person name="Huang W."/>
            <person name="Islam-Faridi N."/>
            <person name="Jones S."/>
            <person name="Jones-Rhoades M."/>
            <person name="Jorgensen R."/>
            <person name="Joshi C."/>
            <person name="Kangasjarvi J."/>
            <person name="Karlsson J."/>
            <person name="Kelleher C."/>
            <person name="Kirkpatrick R."/>
            <person name="Kirst M."/>
            <person name="Kohler A."/>
            <person name="Kalluri U."/>
            <person name="Larimer F."/>
            <person name="Leebens-Mack J."/>
            <person name="Leple J.C."/>
            <person name="Locascio P."/>
            <person name="Lou Y."/>
            <person name="Lucas S."/>
            <person name="Martin F."/>
            <person name="Montanini B."/>
            <person name="Napoli C."/>
            <person name="Nelson D.R."/>
            <person name="Nelson C."/>
            <person name="Nieminen K."/>
            <person name="Nilsson O."/>
            <person name="Pereda V."/>
            <person name="Peter G."/>
            <person name="Philippe R."/>
            <person name="Pilate G."/>
            <person name="Poliakov A."/>
            <person name="Razumovskaya J."/>
            <person name="Richardson P."/>
            <person name="Rinaldi C."/>
            <person name="Ritland K."/>
            <person name="Rouze P."/>
            <person name="Ryaboy D."/>
            <person name="Schmutz J."/>
            <person name="Schrader J."/>
            <person name="Segerman B."/>
            <person name="Shin H."/>
            <person name="Siddiqui A."/>
            <person name="Sterky F."/>
            <person name="Terry A."/>
            <person name="Tsai C.J."/>
            <person name="Uberbacher E."/>
            <person name="Unneberg P."/>
            <person name="Vahala J."/>
            <person name="Wall K."/>
            <person name="Wessler S."/>
            <person name="Yang G."/>
            <person name="Yin T."/>
            <person name="Douglas C."/>
            <person name="Marra M."/>
            <person name="Sandberg G."/>
            <person name="Van de Peer Y."/>
            <person name="Rokhsar D."/>
        </authorList>
    </citation>
    <scope>NUCLEOTIDE SEQUENCE [LARGE SCALE GENOMIC DNA]</scope>
    <source>
        <strain evidence="16">cv. Nisqually</strain>
    </source>
</reference>
<dbReference type="InterPro" id="IPR001611">
    <property type="entry name" value="Leu-rich_rpt"/>
</dbReference>
<keyword evidence="3" id="KW-1003">Cell membrane</keyword>
<dbReference type="FunFam" id="3.80.10.10:FF:000041">
    <property type="entry name" value="LRR receptor-like serine/threonine-protein kinase ERECTA"/>
    <property type="match status" value="2"/>
</dbReference>
<accession>A0A2K1ZXN0</accession>
<keyword evidence="11" id="KW-0325">Glycoprotein</keyword>
<dbReference type="FunCoup" id="A0A2K1ZXN0">
    <property type="interactions" value="2182"/>
</dbReference>
<keyword evidence="4" id="KW-0433">Leucine-rich repeat</keyword>
<evidence type="ECO:0000256" key="5">
    <source>
        <dbReference type="ARBA" id="ARBA00022692"/>
    </source>
</evidence>
<dbReference type="PRINTS" id="PR00019">
    <property type="entry name" value="LEURICHRPT"/>
</dbReference>
<evidence type="ECO:0000256" key="9">
    <source>
        <dbReference type="ARBA" id="ARBA00023136"/>
    </source>
</evidence>
<evidence type="ECO:0000256" key="1">
    <source>
        <dbReference type="ARBA" id="ARBA00004251"/>
    </source>
</evidence>
<dbReference type="InterPro" id="IPR032675">
    <property type="entry name" value="LRR_dom_sf"/>
</dbReference>
<keyword evidence="5 12" id="KW-0812">Transmembrane</keyword>
<feature type="chain" id="PRO_5018313076" description="Leucine-rich repeat-containing N-terminal plant-type domain-containing protein" evidence="13">
    <location>
        <begin position="23"/>
        <end position="978"/>
    </location>
</feature>
<evidence type="ECO:0000256" key="13">
    <source>
        <dbReference type="SAM" id="SignalP"/>
    </source>
</evidence>
<evidence type="ECO:0000256" key="4">
    <source>
        <dbReference type="ARBA" id="ARBA00022614"/>
    </source>
</evidence>
<dbReference type="Pfam" id="PF08263">
    <property type="entry name" value="LRRNT_2"/>
    <property type="match status" value="1"/>
</dbReference>
<keyword evidence="16" id="KW-1185">Reference proteome</keyword>
<keyword evidence="8 12" id="KW-1133">Transmembrane helix</keyword>
<evidence type="ECO:0000313" key="16">
    <source>
        <dbReference type="Proteomes" id="UP000006729"/>
    </source>
</evidence>
<dbReference type="AlphaFoldDB" id="A0A2K1ZXN0"/>
<evidence type="ECO:0000256" key="7">
    <source>
        <dbReference type="ARBA" id="ARBA00022737"/>
    </source>
</evidence>
<keyword evidence="9 12" id="KW-0472">Membrane</keyword>
<evidence type="ECO:0000256" key="6">
    <source>
        <dbReference type="ARBA" id="ARBA00022729"/>
    </source>
</evidence>
<proteinExistence type="inferred from homology"/>
<dbReference type="Pfam" id="PF13855">
    <property type="entry name" value="LRR_8"/>
    <property type="match status" value="5"/>
</dbReference>
<dbReference type="GO" id="GO:0005886">
    <property type="term" value="C:plasma membrane"/>
    <property type="evidence" value="ECO:0007669"/>
    <property type="project" value="UniProtKB-SubCell"/>
</dbReference>
<dbReference type="PANTHER" id="PTHR48062">
    <property type="entry name" value="RECEPTOR-LIKE PROTEIN 14"/>
    <property type="match status" value="1"/>
</dbReference>
<dbReference type="SMART" id="SM00365">
    <property type="entry name" value="LRR_SD22"/>
    <property type="match status" value="6"/>
</dbReference>
<feature type="signal peptide" evidence="13">
    <location>
        <begin position="1"/>
        <end position="22"/>
    </location>
</feature>
<dbReference type="InterPro" id="IPR051502">
    <property type="entry name" value="RLP_Defense_Trigger"/>
</dbReference>
<organism evidence="15 16">
    <name type="scientific">Populus trichocarpa</name>
    <name type="common">Western balsam poplar</name>
    <name type="synonym">Populus balsamifera subsp. trichocarpa</name>
    <dbReference type="NCBI Taxonomy" id="3694"/>
    <lineage>
        <taxon>Eukaryota</taxon>
        <taxon>Viridiplantae</taxon>
        <taxon>Streptophyta</taxon>
        <taxon>Embryophyta</taxon>
        <taxon>Tracheophyta</taxon>
        <taxon>Spermatophyta</taxon>
        <taxon>Magnoliopsida</taxon>
        <taxon>eudicotyledons</taxon>
        <taxon>Gunneridae</taxon>
        <taxon>Pentapetalae</taxon>
        <taxon>rosids</taxon>
        <taxon>fabids</taxon>
        <taxon>Malpighiales</taxon>
        <taxon>Salicaceae</taxon>
        <taxon>Saliceae</taxon>
        <taxon>Populus</taxon>
    </lineage>
</organism>
<dbReference type="SMART" id="SM00369">
    <property type="entry name" value="LRR_TYP"/>
    <property type="match status" value="12"/>
</dbReference>